<dbReference type="PANTHER" id="PTHR33121:SF70">
    <property type="entry name" value="SIGNALING PROTEIN YKOW"/>
    <property type="match status" value="1"/>
</dbReference>
<dbReference type="SMART" id="SM00052">
    <property type="entry name" value="EAL"/>
    <property type="match status" value="1"/>
</dbReference>
<evidence type="ECO:0000313" key="2">
    <source>
        <dbReference type="EMBL" id="UOF91426.1"/>
    </source>
</evidence>
<dbReference type="Gene3D" id="3.20.20.450">
    <property type="entry name" value="EAL domain"/>
    <property type="match status" value="1"/>
</dbReference>
<dbReference type="Pfam" id="PF00563">
    <property type="entry name" value="EAL"/>
    <property type="match status" value="1"/>
</dbReference>
<dbReference type="Proteomes" id="UP000830167">
    <property type="component" value="Chromosome"/>
</dbReference>
<sequence length="226" mass="25270">MEALIRWQHPNRGLIPPLKFISVAEETGLIVPIGEWVLYTACKQNKEWQDAGFVPLRVSVNISARQFQNNLVATVKKILDKTGLAPQWLELEITESMLMINVEEAVQTLHQLKNLGVHLSIDDFGTGYSSLNYLKRFPIDCLKIDKSFVSDVLSDASIANAVITLGHNLNLQVIAEGIEKQEQAIALQKQNCDYGQGYFFGPPVSKQRFEHFLMGNSDNAALKISS</sequence>
<feature type="domain" description="EAL" evidence="1">
    <location>
        <begin position="1"/>
        <end position="217"/>
    </location>
</feature>
<dbReference type="EMBL" id="CP089291">
    <property type="protein sequence ID" value="UOF91426.1"/>
    <property type="molecule type" value="Genomic_DNA"/>
</dbReference>
<accession>A0ABY4CPD2</accession>
<keyword evidence="3" id="KW-1185">Reference proteome</keyword>
<protein>
    <submittedName>
        <fullName evidence="2">EAL domain-containing protein</fullName>
    </submittedName>
</protein>
<dbReference type="PANTHER" id="PTHR33121">
    <property type="entry name" value="CYCLIC DI-GMP PHOSPHODIESTERASE PDEF"/>
    <property type="match status" value="1"/>
</dbReference>
<name>A0ABY4CPD2_9BACL</name>
<dbReference type="InterPro" id="IPR050706">
    <property type="entry name" value="Cyclic-di-GMP_PDE-like"/>
</dbReference>
<dbReference type="InterPro" id="IPR035919">
    <property type="entry name" value="EAL_sf"/>
</dbReference>
<proteinExistence type="predicted"/>
<dbReference type="RefSeq" id="WP_347438119.1">
    <property type="nucleotide sequence ID" value="NZ_CP089291.1"/>
</dbReference>
<gene>
    <name evidence="2" type="ORF">LSG31_04000</name>
</gene>
<dbReference type="InterPro" id="IPR001633">
    <property type="entry name" value="EAL_dom"/>
</dbReference>
<dbReference type="PROSITE" id="PS50883">
    <property type="entry name" value="EAL"/>
    <property type="match status" value="1"/>
</dbReference>
<evidence type="ECO:0000313" key="3">
    <source>
        <dbReference type="Proteomes" id="UP000830167"/>
    </source>
</evidence>
<organism evidence="2 3">
    <name type="scientific">Fodinisporobacter ferrooxydans</name>
    <dbReference type="NCBI Taxonomy" id="2901836"/>
    <lineage>
        <taxon>Bacteria</taxon>
        <taxon>Bacillati</taxon>
        <taxon>Bacillota</taxon>
        <taxon>Bacilli</taxon>
        <taxon>Bacillales</taxon>
        <taxon>Alicyclobacillaceae</taxon>
        <taxon>Fodinisporobacter</taxon>
    </lineage>
</organism>
<dbReference type="CDD" id="cd01948">
    <property type="entry name" value="EAL"/>
    <property type="match status" value="1"/>
</dbReference>
<evidence type="ECO:0000259" key="1">
    <source>
        <dbReference type="PROSITE" id="PS50883"/>
    </source>
</evidence>
<reference evidence="2" key="1">
    <citation type="submission" date="2021-12" db="EMBL/GenBank/DDBJ databases">
        <title>Alicyclobacillaceae gen. nov., sp. nov., isolated from chalcocite enrichment system.</title>
        <authorList>
            <person name="Jiang Z."/>
        </authorList>
    </citation>
    <scope>NUCLEOTIDE SEQUENCE</scope>
    <source>
        <strain evidence="2">MYW30-H2</strain>
    </source>
</reference>
<dbReference type="SUPFAM" id="SSF141868">
    <property type="entry name" value="EAL domain-like"/>
    <property type="match status" value="1"/>
</dbReference>